<dbReference type="InterPro" id="IPR013785">
    <property type="entry name" value="Aldolase_TIM"/>
</dbReference>
<dbReference type="PATRIC" id="fig|1236046.5.peg.1011"/>
<dbReference type="InterPro" id="IPR006699">
    <property type="entry name" value="GlpP"/>
</dbReference>
<dbReference type="PIRSF" id="PIRSF016897">
    <property type="entry name" value="GlpP"/>
    <property type="match status" value="1"/>
</dbReference>
<dbReference type="PANTHER" id="PTHR35787">
    <property type="entry name" value="GLYCEROL UPTAKE OPERON ANTITERMINATOR REGULATORY PROTEIN"/>
    <property type="match status" value="1"/>
</dbReference>
<dbReference type="Proteomes" id="UP000054260">
    <property type="component" value="Unassembled WGS sequence"/>
</dbReference>
<reference evidence="3" key="1">
    <citation type="journal article" date="2015" name="MBio">
        <title>Genome-resolved metagenomic analysis reveals roles for candidate phyla and other microbial community members in biogeochemical transformations in oil reservoirs.</title>
        <authorList>
            <person name="Hu P."/>
            <person name="Tom L."/>
            <person name="Singh A."/>
            <person name="Thomas B.C."/>
            <person name="Baker B.J."/>
            <person name="Piceno Y.M."/>
            <person name="Andersen G.L."/>
            <person name="Banfield J.F."/>
        </authorList>
    </citation>
    <scope>NUCLEOTIDE SEQUENCE [LARGE SCALE GENOMIC DNA]</scope>
    <source>
        <strain evidence="2">46_47</strain>
        <strain evidence="3">46_70</strain>
    </source>
</reference>
<protein>
    <submittedName>
        <fullName evidence="3">Glycerol-3-phosphate responsive antiterminator (MRNA-binding)</fullName>
    </submittedName>
    <submittedName>
        <fullName evidence="1">Glycerol-3-phosphate responsive antiterminator GlpP</fullName>
    </submittedName>
</protein>
<evidence type="ECO:0000313" key="6">
    <source>
        <dbReference type="Proteomes" id="UP000264215"/>
    </source>
</evidence>
<evidence type="ECO:0000313" key="3">
    <source>
        <dbReference type="EMBL" id="KUK91150.1"/>
    </source>
</evidence>
<dbReference type="EMBL" id="DQBS01000168">
    <property type="protein sequence ID" value="HCO70403.1"/>
    <property type="molecule type" value="Genomic_DNA"/>
</dbReference>
<proteinExistence type="predicted"/>
<dbReference type="AlphaFoldDB" id="A0A124G1N3"/>
<reference evidence="4 5" key="2">
    <citation type="journal article" date="2015" name="MBio">
        <title>Genome-Resolved Metagenomic Analysis Reveals Roles for Candidate Phyla and Other Microbial Community Members in Biogeochemical Transformations in Oil Reservoirs.</title>
        <authorList>
            <person name="Hu P."/>
            <person name="Tom L."/>
            <person name="Singh A."/>
            <person name="Thomas B.C."/>
            <person name="Baker B.J."/>
            <person name="Piceno Y.M."/>
            <person name="Andersen G.L."/>
            <person name="Banfield J.F."/>
        </authorList>
    </citation>
    <scope>NUCLEOTIDE SEQUENCE [LARGE SCALE GENOMIC DNA]</scope>
</reference>
<dbReference type="PANTHER" id="PTHR35787:SF1">
    <property type="entry name" value="GLYCEROL UPTAKE OPERON ANTITERMINATOR REGULATORY PROTEIN"/>
    <property type="match status" value="1"/>
</dbReference>
<dbReference type="GO" id="GO:0006071">
    <property type="term" value="P:glycerol metabolic process"/>
    <property type="evidence" value="ECO:0007669"/>
    <property type="project" value="InterPro"/>
</dbReference>
<dbReference type="SUPFAM" id="SSF110391">
    <property type="entry name" value="GlpP-like"/>
    <property type="match status" value="1"/>
</dbReference>
<dbReference type="Proteomes" id="UP000264215">
    <property type="component" value="Unassembled WGS sequence"/>
</dbReference>
<evidence type="ECO:0000313" key="1">
    <source>
        <dbReference type="EMBL" id="HCO70403.1"/>
    </source>
</evidence>
<dbReference type="EMBL" id="LGGH01000007">
    <property type="protein sequence ID" value="KUK68543.1"/>
    <property type="molecule type" value="Genomic_DNA"/>
</dbReference>
<evidence type="ECO:0000313" key="5">
    <source>
        <dbReference type="Proteomes" id="UP000055014"/>
    </source>
</evidence>
<gene>
    <name evidence="1" type="ORF">DIT26_07510</name>
    <name evidence="2" type="ORF">XD86_0096</name>
    <name evidence="3" type="ORF">XE02_0183</name>
</gene>
<dbReference type="Gene3D" id="3.20.20.70">
    <property type="entry name" value="Aldolase class I"/>
    <property type="match status" value="1"/>
</dbReference>
<dbReference type="EMBL" id="LGGW01000008">
    <property type="protein sequence ID" value="KUK91150.1"/>
    <property type="molecule type" value="Genomic_DNA"/>
</dbReference>
<organism evidence="3 5">
    <name type="scientific">Mesotoga infera</name>
    <dbReference type="NCBI Taxonomy" id="1236046"/>
    <lineage>
        <taxon>Bacteria</taxon>
        <taxon>Thermotogati</taxon>
        <taxon>Thermotogota</taxon>
        <taxon>Thermotogae</taxon>
        <taxon>Kosmotogales</taxon>
        <taxon>Kosmotogaceae</taxon>
        <taxon>Mesotoga</taxon>
    </lineage>
</organism>
<sequence>MLKGIIAALWDRKERPDSVIPDTVFFLNGGLFEIRERLDQFKSAGKRVFVDIDFVSGLSGDEDSVLYLKKSGVDGIITAKLRIFKHAMNAGMSESLLRFFALDSRAVEKGIQQIVSNGVRNIEILPGIVSTKIAPKIRSYAPDITIVAAGLIDSVEEIELLKKHVDGVSTSSTSLWTYRW</sequence>
<evidence type="ECO:0000313" key="2">
    <source>
        <dbReference type="EMBL" id="KUK68543.1"/>
    </source>
</evidence>
<dbReference type="GO" id="GO:0006355">
    <property type="term" value="P:regulation of DNA-templated transcription"/>
    <property type="evidence" value="ECO:0007669"/>
    <property type="project" value="InterPro"/>
</dbReference>
<accession>A0A124G1N3</accession>
<name>A0A124G1N3_9BACT</name>
<evidence type="ECO:0000313" key="4">
    <source>
        <dbReference type="Proteomes" id="UP000054260"/>
    </source>
</evidence>
<comment type="caution">
    <text evidence="3">The sequence shown here is derived from an EMBL/GenBank/DDBJ whole genome shotgun (WGS) entry which is preliminary data.</text>
</comment>
<dbReference type="Proteomes" id="UP000055014">
    <property type="component" value="Unassembled WGS sequence"/>
</dbReference>
<dbReference type="Pfam" id="PF04309">
    <property type="entry name" value="G3P_antiterm"/>
    <property type="match status" value="1"/>
</dbReference>
<reference evidence="1 6" key="3">
    <citation type="journal article" date="2018" name="Nat. Biotechnol.">
        <title>A standardized bacterial taxonomy based on genome phylogeny substantially revises the tree of life.</title>
        <authorList>
            <person name="Parks D.H."/>
            <person name="Chuvochina M."/>
            <person name="Waite D.W."/>
            <person name="Rinke C."/>
            <person name="Skarshewski A."/>
            <person name="Chaumeil P.A."/>
            <person name="Hugenholtz P."/>
        </authorList>
    </citation>
    <scope>NUCLEOTIDE SEQUENCE [LARGE SCALE GENOMIC DNA]</scope>
    <source>
        <strain evidence="1">UBA9905</strain>
    </source>
</reference>